<dbReference type="EMBL" id="NCXM01000010">
    <property type="protein sequence ID" value="OSC28378.1"/>
    <property type="molecule type" value="Genomic_DNA"/>
</dbReference>
<evidence type="ECO:0000313" key="3">
    <source>
        <dbReference type="Proteomes" id="UP000242320"/>
    </source>
</evidence>
<protein>
    <submittedName>
        <fullName evidence="2">Uncharacterized protein</fullName>
    </submittedName>
</protein>
<evidence type="ECO:0000256" key="1">
    <source>
        <dbReference type="SAM" id="MobiDB-lite"/>
    </source>
</evidence>
<proteinExistence type="predicted"/>
<comment type="caution">
    <text evidence="2">The sequence shown here is derived from an EMBL/GenBank/DDBJ whole genome shotgun (WGS) entry which is preliminary data.</text>
</comment>
<reference evidence="2 3" key="1">
    <citation type="submission" date="2017-04" db="EMBL/GenBank/DDBJ databases">
        <title>The new phylogeny of genus Mycobacterium.</title>
        <authorList>
            <person name="Tortoli E."/>
            <person name="Trovato A."/>
            <person name="Cirillo D.M."/>
        </authorList>
    </citation>
    <scope>NUCLEOTIDE SEQUENCE [LARGE SCALE GENOMIC DNA]</scope>
    <source>
        <strain evidence="2 3">DSM 45247</strain>
    </source>
</reference>
<dbReference type="AlphaFoldDB" id="A0A1X2L2Y9"/>
<dbReference type="Proteomes" id="UP000242320">
    <property type="component" value="Unassembled WGS sequence"/>
</dbReference>
<keyword evidence="3" id="KW-1185">Reference proteome</keyword>
<sequence>MTMSAFDQKSPRMPARTEATTSTDTNTTTEVIPSTAAGFVTEKCMLTLRKIQQHAARGIAR</sequence>
<feature type="compositionally biased region" description="Low complexity" evidence="1">
    <location>
        <begin position="17"/>
        <end position="28"/>
    </location>
</feature>
<organism evidence="2 3">
    <name type="scientific">Mycolicibacterium vulneris</name>
    <dbReference type="NCBI Taxonomy" id="547163"/>
    <lineage>
        <taxon>Bacteria</taxon>
        <taxon>Bacillati</taxon>
        <taxon>Actinomycetota</taxon>
        <taxon>Actinomycetes</taxon>
        <taxon>Mycobacteriales</taxon>
        <taxon>Mycobacteriaceae</taxon>
        <taxon>Mycolicibacterium</taxon>
    </lineage>
</organism>
<feature type="region of interest" description="Disordered" evidence="1">
    <location>
        <begin position="1"/>
        <end position="28"/>
    </location>
</feature>
<gene>
    <name evidence="2" type="ORF">B8W69_11230</name>
</gene>
<accession>A0A1X2L2Y9</accession>
<name>A0A1X2L2Y9_9MYCO</name>
<evidence type="ECO:0000313" key="2">
    <source>
        <dbReference type="EMBL" id="OSC28378.1"/>
    </source>
</evidence>